<keyword evidence="3" id="KW-1185">Reference proteome</keyword>
<feature type="region of interest" description="Disordered" evidence="1">
    <location>
        <begin position="232"/>
        <end position="252"/>
    </location>
</feature>
<proteinExistence type="predicted"/>
<dbReference type="EMBL" id="JAGIOI010000001">
    <property type="protein sequence ID" value="MBP2414495.1"/>
    <property type="molecule type" value="Genomic_DNA"/>
</dbReference>
<sequence>MDIDATLDLVERLKRAAVDYALSPGFAKRLEETRGRLGLHADSVENTVEAVESLLFEGSADKEPLLARYIRTNKALDPADRAVYEGWLGRNVFGAFRVEEQNGPELLLHNLIDEMDYRTHATAGVDASHPVPSGGYATVRVVPTHNVWTISGNVHFFKPQEREFVEEYAINLLRQFPRMPFRNPDKLERARDMVGEQHRIFMETLGTPVVLGSGSEAIEAYRSFMEAVDADAAARAPQQQRTPRSGLELAPDGNFPAELRDARDVALFHHPVKSTSFLVGYREAREAHRTPPATAADPAAVRLREYIHDESVPLHVIEDFASQFPDTVDQAYRIAFSLPEFVWERDGGALLLEHKATHVEDADIPDITTVPTSLRGAYLRLAQGA</sequence>
<dbReference type="Proteomes" id="UP000711614">
    <property type="component" value="Unassembled WGS sequence"/>
</dbReference>
<comment type="caution">
    <text evidence="2">The sequence shown here is derived from an EMBL/GenBank/DDBJ whole genome shotgun (WGS) entry which is preliminary data.</text>
</comment>
<dbReference type="RefSeq" id="WP_209682425.1">
    <property type="nucleotide sequence ID" value="NZ_JAGIOI010000001.1"/>
</dbReference>
<evidence type="ECO:0000256" key="1">
    <source>
        <dbReference type="SAM" id="MobiDB-lite"/>
    </source>
</evidence>
<reference evidence="2 3" key="1">
    <citation type="submission" date="2021-03" db="EMBL/GenBank/DDBJ databases">
        <title>Sequencing the genomes of 1000 actinobacteria strains.</title>
        <authorList>
            <person name="Klenk H.-P."/>
        </authorList>
    </citation>
    <scope>NUCLEOTIDE SEQUENCE [LARGE SCALE GENOMIC DNA]</scope>
    <source>
        <strain evidence="2 3">DSM 16005</strain>
    </source>
</reference>
<evidence type="ECO:0000313" key="3">
    <source>
        <dbReference type="Proteomes" id="UP000711614"/>
    </source>
</evidence>
<organism evidence="2 3">
    <name type="scientific">Arthrobacter stackebrandtii</name>
    <dbReference type="NCBI Taxonomy" id="272161"/>
    <lineage>
        <taxon>Bacteria</taxon>
        <taxon>Bacillati</taxon>
        <taxon>Actinomycetota</taxon>
        <taxon>Actinomycetes</taxon>
        <taxon>Micrococcales</taxon>
        <taxon>Micrococcaceae</taxon>
        <taxon>Arthrobacter</taxon>
    </lineage>
</organism>
<gene>
    <name evidence="2" type="ORF">JOF48_003294</name>
</gene>
<feature type="compositionally biased region" description="Low complexity" evidence="1">
    <location>
        <begin position="232"/>
        <end position="244"/>
    </location>
</feature>
<accession>A0ABS4Z0Z0</accession>
<name>A0ABS4Z0Z0_9MICC</name>
<protein>
    <submittedName>
        <fullName evidence="2">Uncharacterized protein</fullName>
    </submittedName>
</protein>
<evidence type="ECO:0000313" key="2">
    <source>
        <dbReference type="EMBL" id="MBP2414495.1"/>
    </source>
</evidence>